<dbReference type="Gene3D" id="2.40.50.100">
    <property type="match status" value="1"/>
</dbReference>
<dbReference type="EMBL" id="MJEH01000033">
    <property type="protein sequence ID" value="OEH92173.1"/>
    <property type="molecule type" value="Genomic_DNA"/>
</dbReference>
<evidence type="ECO:0000256" key="4">
    <source>
        <dbReference type="SAM" id="SignalP"/>
    </source>
</evidence>
<keyword evidence="4" id="KW-0732">Signal</keyword>
<dbReference type="InterPro" id="IPR058625">
    <property type="entry name" value="MdtA-like_BSH"/>
</dbReference>
<feature type="signal peptide" evidence="4">
    <location>
        <begin position="1"/>
        <end position="30"/>
    </location>
</feature>
<dbReference type="PROSITE" id="PS51257">
    <property type="entry name" value="PROKAR_LIPOPROTEIN"/>
    <property type="match status" value="1"/>
</dbReference>
<dbReference type="SUPFAM" id="SSF111369">
    <property type="entry name" value="HlyD-like secretion proteins"/>
    <property type="match status" value="2"/>
</dbReference>
<dbReference type="GO" id="GO:0015562">
    <property type="term" value="F:efflux transmembrane transporter activity"/>
    <property type="evidence" value="ECO:0007669"/>
    <property type="project" value="TreeGrafter"/>
</dbReference>
<comment type="caution">
    <text evidence="7">The sequence shown here is derived from an EMBL/GenBank/DDBJ whole genome shotgun (WGS) entry which is preliminary data.</text>
</comment>
<accession>A0A1E5LDK8</accession>
<dbReference type="Pfam" id="PF25989">
    <property type="entry name" value="YknX_C"/>
    <property type="match status" value="1"/>
</dbReference>
<dbReference type="Gene3D" id="1.10.287.470">
    <property type="entry name" value="Helix hairpin bin"/>
    <property type="match status" value="1"/>
</dbReference>
<dbReference type="AlphaFoldDB" id="A0A1E5LDK8"/>
<dbReference type="NCBIfam" id="TIGR01730">
    <property type="entry name" value="RND_mfp"/>
    <property type="match status" value="1"/>
</dbReference>
<dbReference type="STRING" id="1305675.BFG57_02570"/>
<feature type="coiled-coil region" evidence="2">
    <location>
        <begin position="115"/>
        <end position="149"/>
    </location>
</feature>
<feature type="coiled-coil region" evidence="2">
    <location>
        <begin position="270"/>
        <end position="297"/>
    </location>
</feature>
<feature type="region of interest" description="Disordered" evidence="3">
    <location>
        <begin position="149"/>
        <end position="187"/>
    </location>
</feature>
<dbReference type="InterPro" id="IPR058637">
    <property type="entry name" value="YknX-like_C"/>
</dbReference>
<dbReference type="Gene3D" id="2.40.420.20">
    <property type="match status" value="1"/>
</dbReference>
<dbReference type="Pfam" id="PF25917">
    <property type="entry name" value="BSH_RND"/>
    <property type="match status" value="1"/>
</dbReference>
<name>A0A1E5LDK8_9BACI</name>
<evidence type="ECO:0000256" key="2">
    <source>
        <dbReference type="SAM" id="Coils"/>
    </source>
</evidence>
<evidence type="ECO:0000259" key="6">
    <source>
        <dbReference type="Pfam" id="PF25989"/>
    </source>
</evidence>
<dbReference type="GO" id="GO:1990281">
    <property type="term" value="C:efflux pump complex"/>
    <property type="evidence" value="ECO:0007669"/>
    <property type="project" value="TreeGrafter"/>
</dbReference>
<sequence>MKKLFRHYKSSFILAASLTLLLAGCGGEQASTTAEEPVKETPVKVALIKKGDLQTENEIVGQVKADSQVEVYSKVAGELLTFNVNKGDWVEKGQVIGKVDDQDLVRQLQLQQVGLQQAQTQLETAQINKRKASNGLENAKLTLEQAELTVEKEKPSDETQPEQEEPSDKTQPEKKDEQQEKSYTQSEIDLETLSIQLEDAKRNLERMKELYNEGAIAQKDYEQAVIAEQNARLNYEKGKIGQENSMSSYDQASIAVENAKETVSEAEVGAKQANIAVEQAQVQLSQAKDRVNDAVIRATQSGEIVAIGAKVGDTVTSQAPVVTIVSLDPIVIQATISADQLPLFKKGEQVRIELPSLNEEVNGKITYVASVANDAGLYEVETAIENPDSVIKPGMVAKFIVDEVRVKDTLLVPTDAVIEDGAANIVYIVEEGKAVAKEVEVVEAQTDWTAIRGDLNEKEQIVVKGQNTLSDGNLVKVIKEG</sequence>
<feature type="domain" description="Multidrug resistance protein MdtA-like barrel-sandwich hybrid" evidence="5">
    <location>
        <begin position="68"/>
        <end position="324"/>
    </location>
</feature>
<evidence type="ECO:0000256" key="1">
    <source>
        <dbReference type="ARBA" id="ARBA00009477"/>
    </source>
</evidence>
<evidence type="ECO:0000313" key="8">
    <source>
        <dbReference type="Proteomes" id="UP000095209"/>
    </source>
</evidence>
<keyword evidence="2" id="KW-0175">Coiled coil</keyword>
<reference evidence="7 8" key="1">
    <citation type="submission" date="2016-08" db="EMBL/GenBank/DDBJ databases">
        <title>Genome of Bacillus solimangrovi GH2-4.</title>
        <authorList>
            <person name="Lim S."/>
            <person name="Kim B.-C."/>
        </authorList>
    </citation>
    <scope>NUCLEOTIDE SEQUENCE [LARGE SCALE GENOMIC DNA]</scope>
    <source>
        <strain evidence="7 8">GH2-4</strain>
    </source>
</reference>
<organism evidence="7 8">
    <name type="scientific">Bacillus solimangrovi</name>
    <dbReference type="NCBI Taxonomy" id="1305675"/>
    <lineage>
        <taxon>Bacteria</taxon>
        <taxon>Bacillati</taxon>
        <taxon>Bacillota</taxon>
        <taxon>Bacilli</taxon>
        <taxon>Bacillales</taxon>
        <taxon>Bacillaceae</taxon>
        <taxon>Bacillus</taxon>
    </lineage>
</organism>
<feature type="chain" id="PRO_5009180898" evidence="4">
    <location>
        <begin position="31"/>
        <end position="481"/>
    </location>
</feature>
<dbReference type="Proteomes" id="UP000095209">
    <property type="component" value="Unassembled WGS sequence"/>
</dbReference>
<comment type="similarity">
    <text evidence="1">Belongs to the membrane fusion protein (MFP) (TC 8.A.1) family.</text>
</comment>
<dbReference type="OrthoDB" id="2456449at2"/>
<dbReference type="PANTHER" id="PTHR30469">
    <property type="entry name" value="MULTIDRUG RESISTANCE PROTEIN MDTA"/>
    <property type="match status" value="1"/>
</dbReference>
<evidence type="ECO:0000256" key="3">
    <source>
        <dbReference type="SAM" id="MobiDB-lite"/>
    </source>
</evidence>
<proteinExistence type="inferred from homology"/>
<evidence type="ECO:0000259" key="5">
    <source>
        <dbReference type="Pfam" id="PF25917"/>
    </source>
</evidence>
<protein>
    <submittedName>
        <fullName evidence="7">Uncharacterized protein</fullName>
    </submittedName>
</protein>
<evidence type="ECO:0000313" key="7">
    <source>
        <dbReference type="EMBL" id="OEH92173.1"/>
    </source>
</evidence>
<feature type="domain" description="YknX-like C-terminal permuted SH3-like" evidence="6">
    <location>
        <begin position="411"/>
        <end position="477"/>
    </location>
</feature>
<keyword evidence="8" id="KW-1185">Reference proteome</keyword>
<dbReference type="Gene3D" id="2.40.30.170">
    <property type="match status" value="1"/>
</dbReference>
<gene>
    <name evidence="7" type="ORF">BFG57_02570</name>
</gene>
<feature type="compositionally biased region" description="Basic and acidic residues" evidence="3">
    <location>
        <begin position="166"/>
        <end position="180"/>
    </location>
</feature>
<dbReference type="RefSeq" id="WP_069717714.1">
    <property type="nucleotide sequence ID" value="NZ_MJEH01000033.1"/>
</dbReference>
<dbReference type="InterPro" id="IPR006143">
    <property type="entry name" value="RND_pump_MFP"/>
</dbReference>